<gene>
    <name evidence="1" type="ORF">SDC9_183200</name>
</gene>
<dbReference type="EMBL" id="VSSQ01089471">
    <property type="protein sequence ID" value="MPN35702.1"/>
    <property type="molecule type" value="Genomic_DNA"/>
</dbReference>
<accession>A0A645HBG0</accession>
<protein>
    <submittedName>
        <fullName evidence="1">Uncharacterized protein</fullName>
    </submittedName>
</protein>
<sequence>MAVPVNIVQDILNIIFPVFLIVHEVIENFVDDLHNFDLQIVTVFIGRHKLLVVLHAQRAFDIVAAGIHRDNVQLFHKMLDLVLDRHQVVAIVVIE</sequence>
<reference evidence="1" key="1">
    <citation type="submission" date="2019-08" db="EMBL/GenBank/DDBJ databases">
        <authorList>
            <person name="Kucharzyk K."/>
            <person name="Murdoch R.W."/>
            <person name="Higgins S."/>
            <person name="Loffler F."/>
        </authorList>
    </citation>
    <scope>NUCLEOTIDE SEQUENCE</scope>
</reference>
<name>A0A645HBG0_9ZZZZ</name>
<organism evidence="1">
    <name type="scientific">bioreactor metagenome</name>
    <dbReference type="NCBI Taxonomy" id="1076179"/>
    <lineage>
        <taxon>unclassified sequences</taxon>
        <taxon>metagenomes</taxon>
        <taxon>ecological metagenomes</taxon>
    </lineage>
</organism>
<dbReference type="AlphaFoldDB" id="A0A645HBG0"/>
<proteinExistence type="predicted"/>
<evidence type="ECO:0000313" key="1">
    <source>
        <dbReference type="EMBL" id="MPN35702.1"/>
    </source>
</evidence>
<comment type="caution">
    <text evidence="1">The sequence shown here is derived from an EMBL/GenBank/DDBJ whole genome shotgun (WGS) entry which is preliminary data.</text>
</comment>